<geneLocation type="plasmid" evidence="2">
    <name>pjcm16775-2 dna</name>
</geneLocation>
<reference evidence="1 2" key="1">
    <citation type="submission" date="2019-07" db="EMBL/GenBank/DDBJ databases">
        <title>Complete Genome Sequence of Leptotrichia hofstadii Strain JCM16775.</title>
        <authorList>
            <person name="Watanabe S."/>
            <person name="Cui L."/>
        </authorList>
    </citation>
    <scope>NUCLEOTIDE SEQUENCE [LARGE SCALE GENOMIC DNA]</scope>
    <source>
        <strain evidence="1 2">JCM16775</strain>
        <plasmid evidence="2">pjcm16775-2 dna</plasmid>
    </source>
</reference>
<dbReference type="AlphaFoldDB" id="A0A510JKE5"/>
<name>A0A510JKE5_9FUSO</name>
<dbReference type="Proteomes" id="UP000321892">
    <property type="component" value="Plasmid pjcm16775-2 dna"/>
</dbReference>
<keyword evidence="1" id="KW-0614">Plasmid</keyword>
<evidence type="ECO:0000313" key="1">
    <source>
        <dbReference type="EMBL" id="BBM39782.1"/>
    </source>
</evidence>
<gene>
    <name evidence="1" type="ORF">JCM16775_p2007</name>
</gene>
<evidence type="ECO:0000313" key="2">
    <source>
        <dbReference type="Proteomes" id="UP000321892"/>
    </source>
</evidence>
<sequence>MFNLAGAALDKIDDDRVLQLNRREKLQREKFLEDNAVFFFNDENVSEEDKDKLMLALNNAYFRSKEIKRDKKNKK</sequence>
<organism evidence="1 2">
    <name type="scientific">Leptotrichia hofstadii</name>
    <dbReference type="NCBI Taxonomy" id="157688"/>
    <lineage>
        <taxon>Bacteria</taxon>
        <taxon>Fusobacteriati</taxon>
        <taxon>Fusobacteriota</taxon>
        <taxon>Fusobacteriia</taxon>
        <taxon>Fusobacteriales</taxon>
        <taxon>Leptotrichiaceae</taxon>
        <taxon>Leptotrichia</taxon>
    </lineage>
</organism>
<dbReference type="RefSeq" id="WP_172966434.1">
    <property type="nucleotide sequence ID" value="NZ_AP019825.1"/>
</dbReference>
<dbReference type="KEGG" id="lhf:JCM16775_p2007"/>
<accession>A0A510JKE5</accession>
<keyword evidence="2" id="KW-1185">Reference proteome</keyword>
<proteinExistence type="predicted"/>
<dbReference type="EMBL" id="AP019825">
    <property type="protein sequence ID" value="BBM39782.1"/>
    <property type="molecule type" value="Genomic_DNA"/>
</dbReference>
<protein>
    <submittedName>
        <fullName evidence="1">Uncharacterized protein</fullName>
    </submittedName>
</protein>